<gene>
    <name evidence="1" type="ORF">G0Q06_04200</name>
</gene>
<dbReference type="AlphaFoldDB" id="A0A6B2M1I1"/>
<keyword evidence="2" id="KW-1185">Reference proteome</keyword>
<name>A0A6B2M1I1_9BACT</name>
<reference evidence="1 2" key="1">
    <citation type="submission" date="2020-02" db="EMBL/GenBank/DDBJ databases">
        <title>Albibacoteraceae fam. nov., the first described family within the subdivision 4 Verrucomicrobia.</title>
        <authorList>
            <person name="Xi F."/>
        </authorList>
    </citation>
    <scope>NUCLEOTIDE SEQUENCE [LARGE SCALE GENOMIC DNA]</scope>
    <source>
        <strain evidence="1 2">CK1056</strain>
    </source>
</reference>
<dbReference type="Proteomes" id="UP000478417">
    <property type="component" value="Unassembled WGS sequence"/>
</dbReference>
<evidence type="ECO:0000313" key="2">
    <source>
        <dbReference type="Proteomes" id="UP000478417"/>
    </source>
</evidence>
<evidence type="ECO:0000313" key="1">
    <source>
        <dbReference type="EMBL" id="NDV61645.1"/>
    </source>
</evidence>
<organism evidence="1 2">
    <name type="scientific">Oceanipulchritudo coccoides</name>
    <dbReference type="NCBI Taxonomy" id="2706888"/>
    <lineage>
        <taxon>Bacteria</taxon>
        <taxon>Pseudomonadati</taxon>
        <taxon>Verrucomicrobiota</taxon>
        <taxon>Opitutia</taxon>
        <taxon>Puniceicoccales</taxon>
        <taxon>Oceanipulchritudinaceae</taxon>
        <taxon>Oceanipulchritudo</taxon>
    </lineage>
</organism>
<protein>
    <submittedName>
        <fullName evidence="1">Uncharacterized protein</fullName>
    </submittedName>
</protein>
<dbReference type="RefSeq" id="WP_163962767.1">
    <property type="nucleotide sequence ID" value="NZ_JAAGNX010000001.1"/>
</dbReference>
<comment type="caution">
    <text evidence="1">The sequence shown here is derived from an EMBL/GenBank/DDBJ whole genome shotgun (WGS) entry which is preliminary data.</text>
</comment>
<accession>A0A6B2M1I1</accession>
<proteinExistence type="predicted"/>
<dbReference type="EMBL" id="JAAGNX010000001">
    <property type="protein sequence ID" value="NDV61645.1"/>
    <property type="molecule type" value="Genomic_DNA"/>
</dbReference>
<sequence>MKKPCFTLFALVLISHWAYPETLKPYIMAGEEQGTLSEVQLSVTGKLAVSGFEVLNSYSPADDPSLSVICVTHADLKQLAAEKGGLTGFAMVLRVGLEATDTGISVSYMNPVYWGAAYLRSDYESVESVYTDLQAKFEATFSDLSTVIGEPFGSKKGLKDRKLKKYHYMMAMPYFDDVNVLSEGVPYEQSIAAIEANAASGNADAVIVYKIELPGMKMALYGTGITGEKGEATFLPKIDFNEPRHAAFLPYEMLVLDNRVVSLHGKYRIALSFPDLKMGTFMKIMSTPGDIAKAQESLLLSAE</sequence>